<evidence type="ECO:0000256" key="4">
    <source>
        <dbReference type="ARBA" id="ARBA00022622"/>
    </source>
</evidence>
<name>A0AAN9EW26_CLITE</name>
<protein>
    <recommendedName>
        <fullName evidence="10">FAS1 domain-containing protein</fullName>
    </recommendedName>
</protein>
<evidence type="ECO:0000256" key="6">
    <source>
        <dbReference type="ARBA" id="ARBA00023136"/>
    </source>
</evidence>
<dbReference type="Proteomes" id="UP001359559">
    <property type="component" value="Unassembled WGS sequence"/>
</dbReference>
<accession>A0AAN9EW26</accession>
<proteinExistence type="inferred from homology"/>
<dbReference type="InterPro" id="IPR000782">
    <property type="entry name" value="FAS1_domain"/>
</dbReference>
<comment type="caution">
    <text evidence="11">The sequence shown here is derived from an EMBL/GenBank/DDBJ whole genome shotgun (WGS) entry which is preliminary data.</text>
</comment>
<dbReference type="InterPro" id="IPR045003">
    <property type="entry name" value="FLA_A"/>
</dbReference>
<keyword evidence="5 9" id="KW-0732">Signal</keyword>
<keyword evidence="4" id="KW-0336">GPI-anchor</keyword>
<comment type="subcellular location">
    <subcellularLocation>
        <location evidence="1">Cell membrane</location>
        <topology evidence="1">Lipid-anchor</topology>
        <topology evidence="1">GPI-anchor</topology>
    </subcellularLocation>
</comment>
<dbReference type="SUPFAM" id="SSF82153">
    <property type="entry name" value="FAS1 domain"/>
    <property type="match status" value="1"/>
</dbReference>
<dbReference type="SMART" id="SM00554">
    <property type="entry name" value="FAS1"/>
    <property type="match status" value="1"/>
</dbReference>
<dbReference type="Gene3D" id="2.30.180.10">
    <property type="entry name" value="FAS1 domain"/>
    <property type="match status" value="1"/>
</dbReference>
<keyword evidence="3" id="KW-1003">Cell membrane</keyword>
<dbReference type="Pfam" id="PF02469">
    <property type="entry name" value="Fasciclin"/>
    <property type="match status" value="1"/>
</dbReference>
<evidence type="ECO:0000313" key="11">
    <source>
        <dbReference type="EMBL" id="KAK7262335.1"/>
    </source>
</evidence>
<evidence type="ECO:0000256" key="5">
    <source>
        <dbReference type="ARBA" id="ARBA00022729"/>
    </source>
</evidence>
<feature type="compositionally biased region" description="Basic and acidic residues" evidence="8">
    <location>
        <begin position="223"/>
        <end position="234"/>
    </location>
</feature>
<evidence type="ECO:0000256" key="3">
    <source>
        <dbReference type="ARBA" id="ARBA00022475"/>
    </source>
</evidence>
<gene>
    <name evidence="11" type="ORF">RJT34_29903</name>
</gene>
<comment type="similarity">
    <text evidence="2">Belongs to the fasciclin-like AGP family.</text>
</comment>
<evidence type="ECO:0000259" key="10">
    <source>
        <dbReference type="PROSITE" id="PS50213"/>
    </source>
</evidence>
<evidence type="ECO:0000313" key="12">
    <source>
        <dbReference type="Proteomes" id="UP001359559"/>
    </source>
</evidence>
<dbReference type="InterPro" id="IPR036378">
    <property type="entry name" value="FAS1_dom_sf"/>
</dbReference>
<dbReference type="PANTHER" id="PTHR32077">
    <property type="entry name" value="FASCICLIN-LIKE ARABINOGALACTAN PROTEIN"/>
    <property type="match status" value="1"/>
</dbReference>
<organism evidence="11 12">
    <name type="scientific">Clitoria ternatea</name>
    <name type="common">Butterfly pea</name>
    <dbReference type="NCBI Taxonomy" id="43366"/>
    <lineage>
        <taxon>Eukaryota</taxon>
        <taxon>Viridiplantae</taxon>
        <taxon>Streptophyta</taxon>
        <taxon>Embryophyta</taxon>
        <taxon>Tracheophyta</taxon>
        <taxon>Spermatophyta</taxon>
        <taxon>Magnoliopsida</taxon>
        <taxon>eudicotyledons</taxon>
        <taxon>Gunneridae</taxon>
        <taxon>Pentapetalae</taxon>
        <taxon>rosids</taxon>
        <taxon>fabids</taxon>
        <taxon>Fabales</taxon>
        <taxon>Fabaceae</taxon>
        <taxon>Papilionoideae</taxon>
        <taxon>50 kb inversion clade</taxon>
        <taxon>NPAAA clade</taxon>
        <taxon>indigoferoid/millettioid clade</taxon>
        <taxon>Phaseoleae</taxon>
        <taxon>Clitoria</taxon>
    </lineage>
</organism>
<evidence type="ECO:0000256" key="7">
    <source>
        <dbReference type="ARBA" id="ARBA00024686"/>
    </source>
</evidence>
<sequence length="266" mass="28426">MKQALFSLLLVLLFPHSTKTLVQAQAPGSAPSKPISPTLLLSPSSDSSDDSSTDDIIKILRKAKSFNVLIRLMKTTQLMNQINSQLMTTKSGGLTIFAPDDGSFSQLKAGFLNSLGDNQKIEFLQFHVLPIYVSSSNFDSLTNPVRTLAGDNPSRLQLNVTAYGNNNVNISTGVVNATVTGIVYSDKHLAIYHVDKVLLPLDFLKPKSPAPAPSPVSASKTDNSFDDHSDRVGTSKDSSGAISLINIQGTTTLVFFGVALGIIMSS</sequence>
<feature type="compositionally biased region" description="Low complexity" evidence="8">
    <location>
        <begin position="31"/>
        <end position="46"/>
    </location>
</feature>
<dbReference type="FunFam" id="2.30.180.10:FF:000009">
    <property type="entry name" value="Fasciclin-like arabinogalactan protein 11"/>
    <property type="match status" value="1"/>
</dbReference>
<dbReference type="AlphaFoldDB" id="A0AAN9EW26"/>
<feature type="region of interest" description="Disordered" evidence="8">
    <location>
        <begin position="25"/>
        <end position="51"/>
    </location>
</feature>
<evidence type="ECO:0000256" key="9">
    <source>
        <dbReference type="SAM" id="SignalP"/>
    </source>
</evidence>
<evidence type="ECO:0000256" key="2">
    <source>
        <dbReference type="ARBA" id="ARBA00007843"/>
    </source>
</evidence>
<feature type="signal peptide" evidence="9">
    <location>
        <begin position="1"/>
        <end position="20"/>
    </location>
</feature>
<feature type="domain" description="FAS1" evidence="10">
    <location>
        <begin position="53"/>
        <end position="198"/>
    </location>
</feature>
<dbReference type="GO" id="GO:0098552">
    <property type="term" value="C:side of membrane"/>
    <property type="evidence" value="ECO:0007669"/>
    <property type="project" value="UniProtKB-KW"/>
</dbReference>
<dbReference type="PANTHER" id="PTHR32077:SF51">
    <property type="entry name" value="FASCICLIN DOMAIN PROTEIN"/>
    <property type="match status" value="1"/>
</dbReference>
<keyword evidence="12" id="KW-1185">Reference proteome</keyword>
<evidence type="ECO:0000256" key="1">
    <source>
        <dbReference type="ARBA" id="ARBA00004609"/>
    </source>
</evidence>
<dbReference type="GO" id="GO:0005886">
    <property type="term" value="C:plasma membrane"/>
    <property type="evidence" value="ECO:0007669"/>
    <property type="project" value="UniProtKB-SubCell"/>
</dbReference>
<dbReference type="EMBL" id="JAYKXN010000008">
    <property type="protein sequence ID" value="KAK7262335.1"/>
    <property type="molecule type" value="Genomic_DNA"/>
</dbReference>
<keyword evidence="4" id="KW-0325">Glycoprotein</keyword>
<evidence type="ECO:0000256" key="8">
    <source>
        <dbReference type="SAM" id="MobiDB-lite"/>
    </source>
</evidence>
<keyword evidence="6" id="KW-0472">Membrane</keyword>
<dbReference type="PROSITE" id="PS50213">
    <property type="entry name" value="FAS1"/>
    <property type="match status" value="1"/>
</dbReference>
<feature type="region of interest" description="Disordered" evidence="8">
    <location>
        <begin position="210"/>
        <end position="237"/>
    </location>
</feature>
<comment type="function">
    <text evidence="7">May be a cell surface adhesion protein.</text>
</comment>
<keyword evidence="4" id="KW-0449">Lipoprotein</keyword>
<feature type="chain" id="PRO_5042871793" description="FAS1 domain-containing protein" evidence="9">
    <location>
        <begin position="21"/>
        <end position="266"/>
    </location>
</feature>
<reference evidence="11 12" key="1">
    <citation type="submission" date="2024-01" db="EMBL/GenBank/DDBJ databases">
        <title>The genomes of 5 underutilized Papilionoideae crops provide insights into root nodulation and disease resistance.</title>
        <authorList>
            <person name="Yuan L."/>
        </authorList>
    </citation>
    <scope>NUCLEOTIDE SEQUENCE [LARGE SCALE GENOMIC DNA]</scope>
    <source>
        <strain evidence="11">LY-2023</strain>
        <tissue evidence="11">Leaf</tissue>
    </source>
</reference>
<dbReference type="GO" id="GO:0009834">
    <property type="term" value="P:plant-type secondary cell wall biogenesis"/>
    <property type="evidence" value="ECO:0007669"/>
    <property type="project" value="TreeGrafter"/>
</dbReference>